<organism evidence="6 7">
    <name type="scientific">Paracraurococcus lichenis</name>
    <dbReference type="NCBI Taxonomy" id="3064888"/>
    <lineage>
        <taxon>Bacteria</taxon>
        <taxon>Pseudomonadati</taxon>
        <taxon>Pseudomonadota</taxon>
        <taxon>Alphaproteobacteria</taxon>
        <taxon>Acetobacterales</taxon>
        <taxon>Roseomonadaceae</taxon>
        <taxon>Paracraurococcus</taxon>
    </lineage>
</organism>
<accession>A0ABT9E5Y6</accession>
<name>A0ABT9E5Y6_9PROT</name>
<dbReference type="Proteomes" id="UP001243009">
    <property type="component" value="Unassembled WGS sequence"/>
</dbReference>
<gene>
    <name evidence="6" type="ORF">Q7A36_24755</name>
</gene>
<dbReference type="PANTHER" id="PTHR21496">
    <property type="entry name" value="FERREDOXIN-RELATED"/>
    <property type="match status" value="1"/>
</dbReference>
<evidence type="ECO:0000256" key="2">
    <source>
        <dbReference type="ARBA" id="ARBA00022723"/>
    </source>
</evidence>
<dbReference type="InterPro" id="IPR036922">
    <property type="entry name" value="Rieske_2Fe-2S_sf"/>
</dbReference>
<protein>
    <submittedName>
        <fullName evidence="6">Rieske 2Fe-2S domain-containing protein</fullName>
    </submittedName>
</protein>
<keyword evidence="7" id="KW-1185">Reference proteome</keyword>
<comment type="caution">
    <text evidence="6">The sequence shown here is derived from an EMBL/GenBank/DDBJ whole genome shotgun (WGS) entry which is preliminary data.</text>
</comment>
<keyword evidence="4" id="KW-0411">Iron-sulfur</keyword>
<dbReference type="SUPFAM" id="SSF50022">
    <property type="entry name" value="ISP domain"/>
    <property type="match status" value="1"/>
</dbReference>
<evidence type="ECO:0000259" key="5">
    <source>
        <dbReference type="PROSITE" id="PS51296"/>
    </source>
</evidence>
<dbReference type="Gene3D" id="2.102.10.10">
    <property type="entry name" value="Rieske [2Fe-2S] iron-sulphur domain"/>
    <property type="match status" value="1"/>
</dbReference>
<reference evidence="6 7" key="1">
    <citation type="submission" date="2023-08" db="EMBL/GenBank/DDBJ databases">
        <title>The draft genome sequence of Paracraurococcus sp. LOR1-02.</title>
        <authorList>
            <person name="Kingkaew E."/>
            <person name="Tanasupawat S."/>
        </authorList>
    </citation>
    <scope>NUCLEOTIDE SEQUENCE [LARGE SCALE GENOMIC DNA]</scope>
    <source>
        <strain evidence="6 7">LOR1-02</strain>
    </source>
</reference>
<sequence length="137" mass="15062">MSKHVVAAVSELPPGSRRLVNVKGRGIVVFNLGGAFYALVNRCPHQGAGLCEGEITGLVTSDRPGEFHLSRAGEIIRCPWHGWEFDIRTGQSWCDPSRIRIRPYPVEVAPGARLVQGPYVAETVPVRIEEDYVVIEA</sequence>
<evidence type="ECO:0000256" key="3">
    <source>
        <dbReference type="ARBA" id="ARBA00023004"/>
    </source>
</evidence>
<keyword evidence="1" id="KW-0001">2Fe-2S</keyword>
<keyword evidence="3" id="KW-0408">Iron</keyword>
<dbReference type="InterPro" id="IPR017941">
    <property type="entry name" value="Rieske_2Fe-2S"/>
</dbReference>
<evidence type="ECO:0000313" key="6">
    <source>
        <dbReference type="EMBL" id="MDO9711581.1"/>
    </source>
</evidence>
<dbReference type="PROSITE" id="PS51296">
    <property type="entry name" value="RIESKE"/>
    <property type="match status" value="1"/>
</dbReference>
<evidence type="ECO:0000256" key="4">
    <source>
        <dbReference type="ARBA" id="ARBA00023014"/>
    </source>
</evidence>
<feature type="domain" description="Rieske" evidence="5">
    <location>
        <begin position="4"/>
        <end position="115"/>
    </location>
</feature>
<keyword evidence="2" id="KW-0479">Metal-binding</keyword>
<proteinExistence type="predicted"/>
<evidence type="ECO:0000313" key="7">
    <source>
        <dbReference type="Proteomes" id="UP001243009"/>
    </source>
</evidence>
<dbReference type="EMBL" id="JAUTWS010000031">
    <property type="protein sequence ID" value="MDO9711581.1"/>
    <property type="molecule type" value="Genomic_DNA"/>
</dbReference>
<dbReference type="RefSeq" id="WP_305106439.1">
    <property type="nucleotide sequence ID" value="NZ_JAUTWS010000031.1"/>
</dbReference>
<evidence type="ECO:0000256" key="1">
    <source>
        <dbReference type="ARBA" id="ARBA00022714"/>
    </source>
</evidence>
<dbReference type="PANTHER" id="PTHR21496:SF23">
    <property type="entry name" value="3-PHENYLPROPIONATE_CINNAMIC ACID DIOXYGENASE FERREDOXIN SUBUNIT"/>
    <property type="match status" value="1"/>
</dbReference>
<dbReference type="Pfam" id="PF00355">
    <property type="entry name" value="Rieske"/>
    <property type="match status" value="1"/>
</dbReference>